<keyword evidence="1" id="KW-0812">Transmembrane</keyword>
<feature type="transmembrane region" description="Helical" evidence="1">
    <location>
        <begin position="18"/>
        <end position="37"/>
    </location>
</feature>
<feature type="transmembrane region" description="Helical" evidence="1">
    <location>
        <begin position="129"/>
        <end position="149"/>
    </location>
</feature>
<evidence type="ECO:0000313" key="3">
    <source>
        <dbReference type="Proteomes" id="UP000007800"/>
    </source>
</evidence>
<dbReference type="OMA" id="NTMALVC"/>
<protein>
    <submittedName>
        <fullName evidence="2">Uncharacterized protein</fullName>
    </submittedName>
</protein>
<name>C5LHM3_PERM5</name>
<evidence type="ECO:0000256" key="1">
    <source>
        <dbReference type="SAM" id="Phobius"/>
    </source>
</evidence>
<keyword evidence="1" id="KW-1133">Transmembrane helix</keyword>
<dbReference type="AlphaFoldDB" id="C5LHM3"/>
<dbReference type="EMBL" id="GG682131">
    <property type="protein sequence ID" value="EER03769.1"/>
    <property type="molecule type" value="Genomic_DNA"/>
</dbReference>
<proteinExistence type="predicted"/>
<dbReference type="GeneID" id="9048351"/>
<dbReference type="RefSeq" id="XP_002771953.1">
    <property type="nucleotide sequence ID" value="XM_002771907.1"/>
</dbReference>
<sequence>MGFLSEAVDGLITTKLHLGFPCFVGYCLISTAAAMLVHASPRDRVDNSRIKPEWRRGLTFGVNTMALVCWAVASHINFCALAITLNGKDIDKKDISLWSAMTILYKNHPIALPVLGVFVWALPALESLLWVAVCAAPSLAVRVCAGVTMHIPIGRSCWGLASWLRQLRFWLMWDVATVSIIVMNSALNSTDKLRCEIYWLPYSLWWIATVLMYGGRSVGDDYLKLVISTVQGMPILAER</sequence>
<reference evidence="2 3" key="1">
    <citation type="submission" date="2008-07" db="EMBL/GenBank/DDBJ databases">
        <authorList>
            <person name="El-Sayed N."/>
            <person name="Caler E."/>
            <person name="Inman J."/>
            <person name="Amedeo P."/>
            <person name="Hass B."/>
            <person name="Wortman J."/>
        </authorList>
    </citation>
    <scope>NUCLEOTIDE SEQUENCE [LARGE SCALE GENOMIC DNA]</scope>
    <source>
        <strain evidence="3">ATCC 50983 / TXsc</strain>
    </source>
</reference>
<keyword evidence="1" id="KW-0472">Membrane</keyword>
<accession>C5LHM3</accession>
<dbReference type="OrthoDB" id="467846at2759"/>
<feature type="transmembrane region" description="Helical" evidence="1">
    <location>
        <begin position="199"/>
        <end position="215"/>
    </location>
</feature>
<feature type="transmembrane region" description="Helical" evidence="1">
    <location>
        <begin position="58"/>
        <end position="83"/>
    </location>
</feature>
<organism evidence="3">
    <name type="scientific">Perkinsus marinus (strain ATCC 50983 / TXsc)</name>
    <dbReference type="NCBI Taxonomy" id="423536"/>
    <lineage>
        <taxon>Eukaryota</taxon>
        <taxon>Sar</taxon>
        <taxon>Alveolata</taxon>
        <taxon>Perkinsozoa</taxon>
        <taxon>Perkinsea</taxon>
        <taxon>Perkinsida</taxon>
        <taxon>Perkinsidae</taxon>
        <taxon>Perkinsus</taxon>
    </lineage>
</organism>
<dbReference type="InParanoid" id="C5LHM3"/>
<evidence type="ECO:0000313" key="2">
    <source>
        <dbReference type="EMBL" id="EER03769.1"/>
    </source>
</evidence>
<dbReference type="Proteomes" id="UP000007800">
    <property type="component" value="Unassembled WGS sequence"/>
</dbReference>
<feature type="transmembrane region" description="Helical" evidence="1">
    <location>
        <begin position="169"/>
        <end position="187"/>
    </location>
</feature>
<keyword evidence="3" id="KW-1185">Reference proteome</keyword>
<feature type="transmembrane region" description="Helical" evidence="1">
    <location>
        <begin position="103"/>
        <end position="122"/>
    </location>
</feature>
<gene>
    <name evidence="2" type="ORF">Pmar_PMAR011364</name>
</gene>